<dbReference type="PANTHER" id="PTHR21340">
    <property type="entry name" value="DIADENOSINE 5,5-P1,P4-TETRAPHOSPHATE PYROPHOSPHOHYDROLASE MUTT"/>
    <property type="match status" value="1"/>
</dbReference>
<dbReference type="InterPro" id="IPR051325">
    <property type="entry name" value="Nudix_hydrolase_domain"/>
</dbReference>
<dbReference type="Proteomes" id="UP000887566">
    <property type="component" value="Unplaced"/>
</dbReference>
<evidence type="ECO:0000256" key="5">
    <source>
        <dbReference type="ARBA" id="ARBA00032644"/>
    </source>
</evidence>
<dbReference type="InterPro" id="IPR003565">
    <property type="entry name" value="Tetra_PHTase"/>
</dbReference>
<evidence type="ECO:0000259" key="6">
    <source>
        <dbReference type="PROSITE" id="PS51462"/>
    </source>
</evidence>
<evidence type="ECO:0000256" key="3">
    <source>
        <dbReference type="ARBA" id="ARBA00022741"/>
    </source>
</evidence>
<dbReference type="WBParaSite" id="PSAMB.scaffold2397size23441.g17645.t1">
    <property type="protein sequence ID" value="PSAMB.scaffold2397size23441.g17645.t1"/>
    <property type="gene ID" value="PSAMB.scaffold2397size23441.g17645"/>
</dbReference>
<dbReference type="PROSITE" id="PS00893">
    <property type="entry name" value="NUDIX_BOX"/>
    <property type="match status" value="1"/>
</dbReference>
<name>A0A914VU61_9BILA</name>
<dbReference type="Pfam" id="PF00293">
    <property type="entry name" value="NUDIX"/>
    <property type="match status" value="1"/>
</dbReference>
<evidence type="ECO:0000313" key="7">
    <source>
        <dbReference type="Proteomes" id="UP000887566"/>
    </source>
</evidence>
<comment type="similarity">
    <text evidence="1">Belongs to the Nudix hydrolase family.</text>
</comment>
<evidence type="ECO:0000256" key="2">
    <source>
        <dbReference type="ARBA" id="ARBA00018911"/>
    </source>
</evidence>
<dbReference type="GO" id="GO:0006754">
    <property type="term" value="P:ATP biosynthetic process"/>
    <property type="evidence" value="ECO:0007669"/>
    <property type="project" value="TreeGrafter"/>
</dbReference>
<dbReference type="AlphaFoldDB" id="A0A914VU61"/>
<protein>
    <recommendedName>
        <fullName evidence="2">Bis(5'-nucleosyl)-tetraphosphatase [asymmetrical]</fullName>
    </recommendedName>
    <alternativeName>
        <fullName evidence="5">Diadenosine 5',5'''-P1,P4-tetraphosphate asymmetrical hydrolase</fullName>
    </alternativeName>
</protein>
<accession>A0A914VU61</accession>
<dbReference type="GO" id="GO:0006167">
    <property type="term" value="P:AMP biosynthetic process"/>
    <property type="evidence" value="ECO:0007669"/>
    <property type="project" value="TreeGrafter"/>
</dbReference>
<dbReference type="PANTHER" id="PTHR21340:SF0">
    <property type="entry name" value="BIS(5'-NUCLEOSYL)-TETRAPHOSPHATASE [ASYMMETRICAL]"/>
    <property type="match status" value="1"/>
</dbReference>
<dbReference type="PROSITE" id="PS51462">
    <property type="entry name" value="NUDIX"/>
    <property type="match status" value="1"/>
</dbReference>
<dbReference type="CDD" id="cd03428">
    <property type="entry name" value="NUDIX_Ap4A_Nudt2"/>
    <property type="match status" value="1"/>
</dbReference>
<dbReference type="GO" id="GO:0004081">
    <property type="term" value="F:bis(5'-nucleosyl)-tetraphosphatase (asymmetrical) activity"/>
    <property type="evidence" value="ECO:0007669"/>
    <property type="project" value="TreeGrafter"/>
</dbReference>
<dbReference type="PRINTS" id="PR01405">
    <property type="entry name" value="TETRPHPHTASE"/>
</dbReference>
<keyword evidence="4" id="KW-0378">Hydrolase</keyword>
<evidence type="ECO:0000256" key="1">
    <source>
        <dbReference type="ARBA" id="ARBA00005582"/>
    </source>
</evidence>
<dbReference type="Gene3D" id="3.90.79.10">
    <property type="entry name" value="Nucleoside Triphosphate Pyrophosphohydrolase"/>
    <property type="match status" value="1"/>
</dbReference>
<dbReference type="InterPro" id="IPR000086">
    <property type="entry name" value="NUDIX_hydrolase_dom"/>
</dbReference>
<dbReference type="InterPro" id="IPR015797">
    <property type="entry name" value="NUDIX_hydrolase-like_dom_sf"/>
</dbReference>
<organism evidence="7 8">
    <name type="scientific">Plectus sambesii</name>
    <dbReference type="NCBI Taxonomy" id="2011161"/>
    <lineage>
        <taxon>Eukaryota</taxon>
        <taxon>Metazoa</taxon>
        <taxon>Ecdysozoa</taxon>
        <taxon>Nematoda</taxon>
        <taxon>Chromadorea</taxon>
        <taxon>Plectida</taxon>
        <taxon>Plectina</taxon>
        <taxon>Plectoidea</taxon>
        <taxon>Plectidae</taxon>
        <taxon>Plectus</taxon>
    </lineage>
</organism>
<dbReference type="GO" id="GO:0000166">
    <property type="term" value="F:nucleotide binding"/>
    <property type="evidence" value="ECO:0007669"/>
    <property type="project" value="UniProtKB-KW"/>
</dbReference>
<feature type="domain" description="Nudix hydrolase" evidence="6">
    <location>
        <begin position="7"/>
        <end position="146"/>
    </location>
</feature>
<keyword evidence="3" id="KW-0547">Nucleotide-binding</keyword>
<evidence type="ECO:0000256" key="4">
    <source>
        <dbReference type="ARBA" id="ARBA00022801"/>
    </source>
</evidence>
<evidence type="ECO:0000313" key="8">
    <source>
        <dbReference type="WBParaSite" id="PSAMB.scaffold2397size23441.g17645.t1"/>
    </source>
</evidence>
<dbReference type="SUPFAM" id="SSF55811">
    <property type="entry name" value="Nudix"/>
    <property type="match status" value="1"/>
</dbReference>
<dbReference type="InterPro" id="IPR020084">
    <property type="entry name" value="NUDIX_hydrolase_CS"/>
</dbReference>
<sequence length="150" mass="16843">MATGSKKVTRAGGLLVYRVVNGTFEYLFLRATSASKHWTPPKGHVDPGEDERIAAIRETEEEAGLTQDALKFDDTFEQTVSYNCNGDPNRPKTVKWWLAELVDSSAQVVISHEHDSFKWLPLEEAVTIAAFDEMSPLLRSAEQFLQSKRS</sequence>
<proteinExistence type="inferred from homology"/>
<keyword evidence="7" id="KW-1185">Reference proteome</keyword>
<reference evidence="8" key="1">
    <citation type="submission" date="2022-11" db="UniProtKB">
        <authorList>
            <consortium name="WormBaseParasite"/>
        </authorList>
    </citation>
    <scope>IDENTIFICATION</scope>
</reference>